<gene>
    <name evidence="1" type="ORF">QWZ10_04260</name>
</gene>
<proteinExistence type="predicted"/>
<dbReference type="EMBL" id="JAUFRC010000001">
    <property type="protein sequence ID" value="MDN3711242.1"/>
    <property type="molecule type" value="Genomic_DNA"/>
</dbReference>
<keyword evidence="2" id="KW-1185">Reference proteome</keyword>
<evidence type="ECO:0000313" key="1">
    <source>
        <dbReference type="EMBL" id="MDN3711242.1"/>
    </source>
</evidence>
<dbReference type="RefSeq" id="WP_377785941.1">
    <property type="nucleotide sequence ID" value="NZ_JBHUOC010000001.1"/>
</dbReference>
<reference evidence="2" key="1">
    <citation type="journal article" date="2019" name="Int. J. Syst. Evol. Microbiol.">
        <title>The Global Catalogue of Microorganisms (GCM) 10K type strain sequencing project: providing services to taxonomists for standard genome sequencing and annotation.</title>
        <authorList>
            <consortium name="The Broad Institute Genomics Platform"/>
            <consortium name="The Broad Institute Genome Sequencing Center for Infectious Disease"/>
            <person name="Wu L."/>
            <person name="Ma J."/>
        </authorList>
    </citation>
    <scope>NUCLEOTIDE SEQUENCE [LARGE SCALE GENOMIC DNA]</scope>
    <source>
        <strain evidence="2">CECT 8482</strain>
    </source>
</reference>
<evidence type="ECO:0000313" key="2">
    <source>
        <dbReference type="Proteomes" id="UP001243846"/>
    </source>
</evidence>
<organism evidence="1 2">
    <name type="scientific">Paracoccus cavernae</name>
    <dbReference type="NCBI Taxonomy" id="1571207"/>
    <lineage>
        <taxon>Bacteria</taxon>
        <taxon>Pseudomonadati</taxon>
        <taxon>Pseudomonadota</taxon>
        <taxon>Alphaproteobacteria</taxon>
        <taxon>Rhodobacterales</taxon>
        <taxon>Paracoccaceae</taxon>
        <taxon>Paracoccus</taxon>
    </lineage>
</organism>
<sequence>MITIQPPYRFDNVWKDFTDLLGMRYGFVVGEGDQERFRVSVDDVMRAVDLISA</sequence>
<dbReference type="Proteomes" id="UP001243846">
    <property type="component" value="Unassembled WGS sequence"/>
</dbReference>
<accession>A0ABT8D3K2</accession>
<name>A0ABT8D3K2_9RHOB</name>
<protein>
    <submittedName>
        <fullName evidence="1">Uncharacterized protein</fullName>
    </submittedName>
</protein>
<comment type="caution">
    <text evidence="1">The sequence shown here is derived from an EMBL/GenBank/DDBJ whole genome shotgun (WGS) entry which is preliminary data.</text>
</comment>